<dbReference type="PANTHER" id="PTHR23128">
    <property type="entry name" value="SERPENTINE RECEPTOR, CLASS E (EPSILON)-RELATED"/>
    <property type="match status" value="1"/>
</dbReference>
<comment type="subcellular location">
    <subcellularLocation>
        <location evidence="1">Membrane</location>
        <topology evidence="1">Multi-pass membrane protein</topology>
    </subcellularLocation>
</comment>
<dbReference type="SUPFAM" id="SSF81321">
    <property type="entry name" value="Family A G protein-coupled receptor-like"/>
    <property type="match status" value="1"/>
</dbReference>
<name>A0A1I7RZI0_BURXY</name>
<keyword evidence="4 5" id="KW-0472">Membrane</keyword>
<reference evidence="6" key="2">
    <citation type="submission" date="2020-09" db="EMBL/GenBank/DDBJ databases">
        <authorList>
            <person name="Kikuchi T."/>
        </authorList>
    </citation>
    <scope>NUCLEOTIDE SEQUENCE</scope>
    <source>
        <strain evidence="6">Ka4C1</strain>
    </source>
</reference>
<dbReference type="OrthoDB" id="5888952at2759"/>
<dbReference type="Pfam" id="PF10292">
    <property type="entry name" value="7TM_GPCR_Srab"/>
    <property type="match status" value="1"/>
</dbReference>
<evidence type="ECO:0000256" key="5">
    <source>
        <dbReference type="SAM" id="Phobius"/>
    </source>
</evidence>
<dbReference type="GO" id="GO:0016020">
    <property type="term" value="C:membrane"/>
    <property type="evidence" value="ECO:0007669"/>
    <property type="project" value="UniProtKB-SubCell"/>
</dbReference>
<keyword evidence="3 5" id="KW-1133">Transmembrane helix</keyword>
<evidence type="ECO:0000313" key="9">
    <source>
        <dbReference type="WBParaSite" id="BXY_0615100.1"/>
    </source>
</evidence>
<evidence type="ECO:0000313" key="6">
    <source>
        <dbReference type="EMBL" id="CAD5222852.1"/>
    </source>
</evidence>
<dbReference type="InterPro" id="IPR019408">
    <property type="entry name" value="7TM_GPCR_serpentine_rcpt_Srab"/>
</dbReference>
<dbReference type="EMBL" id="CAJFDI010000003">
    <property type="protein sequence ID" value="CAD5222852.1"/>
    <property type="molecule type" value="Genomic_DNA"/>
</dbReference>
<feature type="transmembrane region" description="Helical" evidence="5">
    <location>
        <begin position="92"/>
        <end position="117"/>
    </location>
</feature>
<dbReference type="Proteomes" id="UP000582659">
    <property type="component" value="Unassembled WGS sequence"/>
</dbReference>
<proteinExistence type="predicted"/>
<keyword evidence="2 5" id="KW-0812">Transmembrane</keyword>
<evidence type="ECO:0000313" key="7">
    <source>
        <dbReference type="Proteomes" id="UP000095284"/>
    </source>
</evidence>
<dbReference type="AlphaFoldDB" id="A0A1I7RZI0"/>
<evidence type="ECO:0000256" key="3">
    <source>
        <dbReference type="ARBA" id="ARBA00022989"/>
    </source>
</evidence>
<feature type="transmembrane region" description="Helical" evidence="5">
    <location>
        <begin position="243"/>
        <end position="263"/>
    </location>
</feature>
<organism evidence="7 9">
    <name type="scientific">Bursaphelenchus xylophilus</name>
    <name type="common">Pinewood nematode worm</name>
    <name type="synonym">Aphelenchoides xylophilus</name>
    <dbReference type="NCBI Taxonomy" id="6326"/>
    <lineage>
        <taxon>Eukaryota</taxon>
        <taxon>Metazoa</taxon>
        <taxon>Ecdysozoa</taxon>
        <taxon>Nematoda</taxon>
        <taxon>Chromadorea</taxon>
        <taxon>Rhabditida</taxon>
        <taxon>Tylenchina</taxon>
        <taxon>Tylenchomorpha</taxon>
        <taxon>Aphelenchoidea</taxon>
        <taxon>Aphelenchoididae</taxon>
        <taxon>Bursaphelenchus</taxon>
    </lineage>
</organism>
<feature type="transmembrane region" description="Helical" evidence="5">
    <location>
        <begin position="137"/>
        <end position="160"/>
    </location>
</feature>
<dbReference type="Proteomes" id="UP000659654">
    <property type="component" value="Unassembled WGS sequence"/>
</dbReference>
<reference evidence="9" key="1">
    <citation type="submission" date="2016-11" db="UniProtKB">
        <authorList>
            <consortium name="WormBaseParasite"/>
        </authorList>
    </citation>
    <scope>IDENTIFICATION</scope>
</reference>
<dbReference type="WBParaSite" id="BXY_0615100.1">
    <property type="protein sequence ID" value="BXY_0615100.1"/>
    <property type="gene ID" value="BXY_0615100"/>
</dbReference>
<dbReference type="Proteomes" id="UP000095284">
    <property type="component" value="Unplaced"/>
</dbReference>
<evidence type="ECO:0000313" key="8">
    <source>
        <dbReference type="Proteomes" id="UP000659654"/>
    </source>
</evidence>
<feature type="transmembrane region" description="Helical" evidence="5">
    <location>
        <begin position="20"/>
        <end position="43"/>
    </location>
</feature>
<feature type="transmembrane region" description="Helical" evidence="5">
    <location>
        <begin position="55"/>
        <end position="80"/>
    </location>
</feature>
<gene>
    <name evidence="6" type="ORF">BXYJ_LOCUS7686</name>
</gene>
<protein>
    <submittedName>
        <fullName evidence="6">(pine wood nematode) hypothetical protein</fullName>
    </submittedName>
</protein>
<evidence type="ECO:0000256" key="2">
    <source>
        <dbReference type="ARBA" id="ARBA00022692"/>
    </source>
</evidence>
<keyword evidence="8" id="KW-1185">Reference proteome</keyword>
<sequence length="349" mass="40395">MSEYQWLPLEDDDENYIHLYAFVNLLQKIIFVVGLFLNLYFFYRVSKASCIHLNFRIVLFCAAISFQTMTSSHFILHLILDNTMNLKSRFLVNIFNLFTCHVHMVAIFSSALCMNMIAVEQQLATFFVLNYEERSGIIGVILMIIVFLQSVPTGVFYQHFVMGDDFKLNHTYNSCILTDIYPQVGLHGFSVALITCTISALWLLILRSYNKRQTKNRLNLSSLSARFQQTMNSDSNASIAPSMVGYAVMALLGLLVEGTRIYYIHDYGSRIDRIFIKLTFMILDGYGICHALCFLIFNPATRIQVYRDLSRLCGHQIDSYKQTRSHLETSQLTTETYFNQLYTSWNRKN</sequence>
<accession>A0A1I7RZI0</accession>
<feature type="transmembrane region" description="Helical" evidence="5">
    <location>
        <begin position="180"/>
        <end position="205"/>
    </location>
</feature>
<feature type="transmembrane region" description="Helical" evidence="5">
    <location>
        <begin position="275"/>
        <end position="297"/>
    </location>
</feature>
<dbReference type="EMBL" id="CAJFCV020000003">
    <property type="protein sequence ID" value="CAG9111245.1"/>
    <property type="molecule type" value="Genomic_DNA"/>
</dbReference>
<evidence type="ECO:0000256" key="1">
    <source>
        <dbReference type="ARBA" id="ARBA00004141"/>
    </source>
</evidence>
<dbReference type="PANTHER" id="PTHR23128:SF145">
    <property type="entry name" value="SERPENTINE RECEPTOR, CLASS E (EPSILON)"/>
    <property type="match status" value="1"/>
</dbReference>
<evidence type="ECO:0000256" key="4">
    <source>
        <dbReference type="ARBA" id="ARBA00023136"/>
    </source>
</evidence>